<keyword evidence="2" id="KW-0418">Kinase</keyword>
<evidence type="ECO:0000313" key="3">
    <source>
        <dbReference type="Proteomes" id="UP000015620"/>
    </source>
</evidence>
<organism evidence="2 3">
    <name type="scientific">Treponema pedis str. T A4</name>
    <dbReference type="NCBI Taxonomy" id="1291379"/>
    <lineage>
        <taxon>Bacteria</taxon>
        <taxon>Pseudomonadati</taxon>
        <taxon>Spirochaetota</taxon>
        <taxon>Spirochaetia</taxon>
        <taxon>Spirochaetales</taxon>
        <taxon>Treponemataceae</taxon>
        <taxon>Treponema</taxon>
    </lineage>
</organism>
<dbReference type="PANTHER" id="PTHR47837">
    <property type="entry name" value="GTP PYROPHOSPHOKINASE YJBM"/>
    <property type="match status" value="1"/>
</dbReference>
<feature type="domain" description="RelA/SpoT" evidence="1">
    <location>
        <begin position="89"/>
        <end position="212"/>
    </location>
</feature>
<dbReference type="AlphaFoldDB" id="S5ZKW3"/>
<name>S5ZKW3_9SPIR</name>
<reference evidence="2 3" key="1">
    <citation type="journal article" date="2013" name="PLoS ONE">
        <title>Genome-Wide Relatedness of Treponema pedis, from Gingiva and Necrotic Skin Lesions of Pigs, with the Human Oral Pathogen Treponema denticola.</title>
        <authorList>
            <person name="Svartstrom O."/>
            <person name="Mushtaq M."/>
            <person name="Pringle M."/>
            <person name="Segerman B."/>
        </authorList>
    </citation>
    <scope>NUCLEOTIDE SEQUENCE [LARGE SCALE GENOMIC DNA]</scope>
    <source>
        <strain evidence="2">T A4</strain>
    </source>
</reference>
<dbReference type="Proteomes" id="UP000015620">
    <property type="component" value="Chromosome"/>
</dbReference>
<sequence>MFPFPLNKAHRSDYTVLSIIAEQRMHTTELREDFFAKVLNDEWSEYILPLKTALTYYKCAVMELETKFNVLDSQFNLQYDRNPIETIKSRIKSVDGIIKKLKRINCDITVENMEKYLFDIAGIRVISSFENDIYLLAENLLKQDDIRLIETKDYIKHPKPNGYRSLHLIVEVPIFLADEKKWVKAEIQFRTIAMDLWASLEHKIKYKKHIAEDKLHTVQSALFECAQICACLDKKMEAVKNTAQAAD</sequence>
<proteinExistence type="predicted"/>
<dbReference type="SUPFAM" id="SSF81301">
    <property type="entry name" value="Nucleotidyltransferase"/>
    <property type="match status" value="1"/>
</dbReference>
<dbReference type="STRING" id="1291379.TPE_0706"/>
<dbReference type="PATRIC" id="fig|1291379.3.peg.703"/>
<dbReference type="CDD" id="cd05399">
    <property type="entry name" value="NT_Rel-Spo_like"/>
    <property type="match status" value="1"/>
</dbReference>
<dbReference type="Gene3D" id="1.10.287.860">
    <property type="entry name" value="Nucleotidyltransferase"/>
    <property type="match status" value="1"/>
</dbReference>
<keyword evidence="3" id="KW-1185">Reference proteome</keyword>
<dbReference type="PANTHER" id="PTHR47837:SF2">
    <property type="entry name" value="GTP PYROPHOSPHOKINASE YWAC"/>
    <property type="match status" value="1"/>
</dbReference>
<dbReference type="InterPro" id="IPR052366">
    <property type="entry name" value="GTP_Pyrophosphokinase"/>
</dbReference>
<gene>
    <name evidence="2" type="ORF">TPE_0706</name>
</gene>
<dbReference type="Pfam" id="PF04607">
    <property type="entry name" value="RelA_SpoT"/>
    <property type="match status" value="1"/>
</dbReference>
<dbReference type="EMBL" id="CP004120">
    <property type="protein sequence ID" value="AGT43202.1"/>
    <property type="molecule type" value="Genomic_DNA"/>
</dbReference>
<dbReference type="InterPro" id="IPR007685">
    <property type="entry name" value="RelA_SpoT"/>
</dbReference>
<accession>S5ZKW3</accession>
<dbReference type="Gene3D" id="3.30.460.10">
    <property type="entry name" value="Beta Polymerase, domain 2"/>
    <property type="match status" value="1"/>
</dbReference>
<dbReference type="HOGENOM" id="CLU_077095_0_0_12"/>
<evidence type="ECO:0000259" key="1">
    <source>
        <dbReference type="SMART" id="SM00954"/>
    </source>
</evidence>
<dbReference type="SMART" id="SM00954">
    <property type="entry name" value="RelA_SpoT"/>
    <property type="match status" value="1"/>
</dbReference>
<dbReference type="GO" id="GO:0016301">
    <property type="term" value="F:kinase activity"/>
    <property type="evidence" value="ECO:0007669"/>
    <property type="project" value="UniProtKB-KW"/>
</dbReference>
<dbReference type="InterPro" id="IPR043519">
    <property type="entry name" value="NT_sf"/>
</dbReference>
<protein>
    <submittedName>
        <fullName evidence="2">GTP pyrophosphokinase</fullName>
    </submittedName>
</protein>
<evidence type="ECO:0000313" key="2">
    <source>
        <dbReference type="EMBL" id="AGT43202.1"/>
    </source>
</evidence>
<dbReference type="GO" id="GO:0015969">
    <property type="term" value="P:guanosine tetraphosphate metabolic process"/>
    <property type="evidence" value="ECO:0007669"/>
    <property type="project" value="InterPro"/>
</dbReference>
<dbReference type="KEGG" id="tped:TPE_0706"/>
<keyword evidence="2" id="KW-0808">Transferase</keyword>